<dbReference type="InterPro" id="IPR050856">
    <property type="entry name" value="Biotin_carboxylase_complex"/>
</dbReference>
<name>A0A7Y6M597_9ACTN</name>
<comment type="caution">
    <text evidence="9">The sequence shown here is derived from an EMBL/GenBank/DDBJ whole genome shotgun (WGS) entry which is preliminary data.</text>
</comment>
<evidence type="ECO:0000256" key="5">
    <source>
        <dbReference type="ARBA" id="ARBA00023267"/>
    </source>
</evidence>
<dbReference type="InterPro" id="IPR011761">
    <property type="entry name" value="ATP-grasp"/>
</dbReference>
<keyword evidence="2" id="KW-0436">Ligase</keyword>
<dbReference type="PROSITE" id="PS50975">
    <property type="entry name" value="ATP_GRASP"/>
    <property type="match status" value="1"/>
</dbReference>
<dbReference type="InterPro" id="IPR005481">
    <property type="entry name" value="BC-like_N"/>
</dbReference>
<proteinExistence type="predicted"/>
<dbReference type="PROSITE" id="PS50979">
    <property type="entry name" value="BC"/>
    <property type="match status" value="1"/>
</dbReference>
<gene>
    <name evidence="9" type="ORF">HTZ77_27415</name>
</gene>
<dbReference type="Pfam" id="PF02785">
    <property type="entry name" value="Biotin_carb_C"/>
    <property type="match status" value="1"/>
</dbReference>
<feature type="domain" description="Biotin carboxylation" evidence="8">
    <location>
        <begin position="37"/>
        <end position="491"/>
    </location>
</feature>
<evidence type="ECO:0000256" key="4">
    <source>
        <dbReference type="ARBA" id="ARBA00022840"/>
    </source>
</evidence>
<evidence type="ECO:0000256" key="3">
    <source>
        <dbReference type="ARBA" id="ARBA00022741"/>
    </source>
</evidence>
<keyword evidence="5" id="KW-0092">Biotin</keyword>
<dbReference type="GO" id="GO:0004075">
    <property type="term" value="F:biotin carboxylase activity"/>
    <property type="evidence" value="ECO:0007669"/>
    <property type="project" value="UniProtKB-EC"/>
</dbReference>
<dbReference type="EMBL" id="JABWGN010000010">
    <property type="protein sequence ID" value="NUW35132.1"/>
    <property type="molecule type" value="Genomic_DNA"/>
</dbReference>
<dbReference type="InterPro" id="IPR011054">
    <property type="entry name" value="Rudment_hybrid_motif"/>
</dbReference>
<accession>A0A7Y6M597</accession>
<dbReference type="FunFam" id="3.40.50.20:FF:000010">
    <property type="entry name" value="Propionyl-CoA carboxylase subunit alpha"/>
    <property type="match status" value="1"/>
</dbReference>
<dbReference type="InterPro" id="IPR005482">
    <property type="entry name" value="Biotin_COase_C"/>
</dbReference>
<dbReference type="GO" id="GO:0005524">
    <property type="term" value="F:ATP binding"/>
    <property type="evidence" value="ECO:0007669"/>
    <property type="project" value="UniProtKB-UniRule"/>
</dbReference>
<dbReference type="Pfam" id="PF00289">
    <property type="entry name" value="Biotin_carb_N"/>
    <property type="match status" value="1"/>
</dbReference>
<dbReference type="SUPFAM" id="SSF51246">
    <property type="entry name" value="Rudiment single hybrid motif"/>
    <property type="match status" value="1"/>
</dbReference>
<dbReference type="SUPFAM" id="SSF56059">
    <property type="entry name" value="Glutathione synthetase ATP-binding domain-like"/>
    <property type="match status" value="1"/>
</dbReference>
<dbReference type="AlphaFoldDB" id="A0A7Y6M597"/>
<dbReference type="InterPro" id="IPR016185">
    <property type="entry name" value="PreATP-grasp_dom_sf"/>
</dbReference>
<dbReference type="SUPFAM" id="SSF52440">
    <property type="entry name" value="PreATP-grasp domain"/>
    <property type="match status" value="1"/>
</dbReference>
<evidence type="ECO:0000259" key="8">
    <source>
        <dbReference type="PROSITE" id="PS50979"/>
    </source>
</evidence>
<protein>
    <recommendedName>
        <fullName evidence="1">biotin carboxylase</fullName>
        <ecNumber evidence="1">6.3.4.14</ecNumber>
    </recommendedName>
</protein>
<reference evidence="9 10" key="1">
    <citation type="submission" date="2020-06" db="EMBL/GenBank/DDBJ databases">
        <title>Nonomuraea sp. SMC257, a novel actinomycete isolated from soil.</title>
        <authorList>
            <person name="Chanama M."/>
        </authorList>
    </citation>
    <scope>NUCLEOTIDE SEQUENCE [LARGE SCALE GENOMIC DNA]</scope>
    <source>
        <strain evidence="9 10">SMC257</strain>
    </source>
</reference>
<feature type="domain" description="ATP-grasp" evidence="7">
    <location>
        <begin position="156"/>
        <end position="366"/>
    </location>
</feature>
<dbReference type="PANTHER" id="PTHR18866:SF33">
    <property type="entry name" value="METHYLCROTONOYL-COA CARBOXYLASE SUBUNIT ALPHA, MITOCHONDRIAL-RELATED"/>
    <property type="match status" value="1"/>
</dbReference>
<evidence type="ECO:0000313" key="10">
    <source>
        <dbReference type="Proteomes" id="UP000586042"/>
    </source>
</evidence>
<dbReference type="InterPro" id="IPR005479">
    <property type="entry name" value="CPAse_ATP-bd"/>
</dbReference>
<sequence length="494" mass="52467">MVHHCGIPTDRALRIGEFSGTGGNRAARRVGGVLTETLGPVLVANRGEIARRIIRTVKRMGLRAVAVHSEADADLPFVREADEAVLIGPANPAQSYLDAGKVLEAARATGVRAIHPGYGFLAENAAFARAVIDAGLVWIGPAPEAIDRMGDKINARNLMEDAGVPVAAGTREPVTDLELARKAALDIGYPVMVKTAGGGGGIGMSVAHDEEALAKAYEQAARAAARFAAAAAEGGEGDALAGPAILLERYIERARHVEVQILGLPDGTVVALGERDCSVQRRHQKVVEESPSPGITPELRERVLAAAARAGEAVGYLGAGTVECLVDADKQDFVFLEMNTRLQVEHPVTELVTGLDLVELQLRVAAGEQPDVRPEVRGHAFEFRVYAEDPKRFFPGPGKITAWTEPAGEGVRVDSGYEEGNTVTPFYDPLMAKLCVHGETRGQALERAREAIAGFIVEGPKNNLPFCAELLDEVEFASGDYDTGLVGRMRGGRA</sequence>
<evidence type="ECO:0000256" key="2">
    <source>
        <dbReference type="ARBA" id="ARBA00022598"/>
    </source>
</evidence>
<evidence type="ECO:0000313" key="9">
    <source>
        <dbReference type="EMBL" id="NUW35132.1"/>
    </source>
</evidence>
<dbReference type="Gene3D" id="3.30.470.20">
    <property type="entry name" value="ATP-grasp fold, B domain"/>
    <property type="match status" value="1"/>
</dbReference>
<evidence type="ECO:0000256" key="1">
    <source>
        <dbReference type="ARBA" id="ARBA00013263"/>
    </source>
</evidence>
<dbReference type="GO" id="GO:0046872">
    <property type="term" value="F:metal ion binding"/>
    <property type="evidence" value="ECO:0007669"/>
    <property type="project" value="InterPro"/>
</dbReference>
<dbReference type="Proteomes" id="UP000586042">
    <property type="component" value="Unassembled WGS sequence"/>
</dbReference>
<keyword evidence="3 6" id="KW-0547">Nucleotide-binding</keyword>
<keyword evidence="10" id="KW-1185">Reference proteome</keyword>
<evidence type="ECO:0000259" key="7">
    <source>
        <dbReference type="PROSITE" id="PS50975"/>
    </source>
</evidence>
<dbReference type="InterPro" id="IPR011764">
    <property type="entry name" value="Biotin_carboxylation_dom"/>
</dbReference>
<keyword evidence="4 6" id="KW-0067">ATP-binding</keyword>
<dbReference type="PROSITE" id="PS00867">
    <property type="entry name" value="CPSASE_2"/>
    <property type="match status" value="1"/>
</dbReference>
<dbReference type="PANTHER" id="PTHR18866">
    <property type="entry name" value="CARBOXYLASE:PYRUVATE/ACETYL-COA/PROPIONYL-COA CARBOXYLASE"/>
    <property type="match status" value="1"/>
</dbReference>
<evidence type="ECO:0000256" key="6">
    <source>
        <dbReference type="PROSITE-ProRule" id="PRU00409"/>
    </source>
</evidence>
<dbReference type="SMART" id="SM00878">
    <property type="entry name" value="Biotin_carb_C"/>
    <property type="match status" value="1"/>
</dbReference>
<dbReference type="EC" id="6.3.4.14" evidence="1"/>
<dbReference type="Pfam" id="PF02786">
    <property type="entry name" value="CPSase_L_D2"/>
    <property type="match status" value="1"/>
</dbReference>
<organism evidence="9 10">
    <name type="scientific">Nonomuraea montanisoli</name>
    <dbReference type="NCBI Taxonomy" id="2741721"/>
    <lineage>
        <taxon>Bacteria</taxon>
        <taxon>Bacillati</taxon>
        <taxon>Actinomycetota</taxon>
        <taxon>Actinomycetes</taxon>
        <taxon>Streptosporangiales</taxon>
        <taxon>Streptosporangiaceae</taxon>
        <taxon>Nonomuraea</taxon>
    </lineage>
</organism>